<sequence length="221" mass="24430">MIQMKTALLAGATGLVGGQLLQELLHHPEYGEVIAFVRRPLYVQHPKLKQVTVDYDNPASYADPIQTAHDIFCCLGTTIKTAGSQDAFRQVDYTYPLQLAQLALGSPNLQKFLIITALGSNPASKIFYNRVKGEVERDLQALALPSLHIFRPSLLLGDRQEFRLGERVGSVFSRALAFATPKKYRPIQALTVARAMLRVAQEGPSQGAHVYESDQLQTLGR</sequence>
<organism evidence="2 3">
    <name type="scientific">Tumebacillus flagellatus</name>
    <dbReference type="NCBI Taxonomy" id="1157490"/>
    <lineage>
        <taxon>Bacteria</taxon>
        <taxon>Bacillati</taxon>
        <taxon>Bacillota</taxon>
        <taxon>Bacilli</taxon>
        <taxon>Bacillales</taxon>
        <taxon>Alicyclobacillaceae</taxon>
        <taxon>Tumebacillus</taxon>
    </lineage>
</organism>
<dbReference type="Pfam" id="PF13460">
    <property type="entry name" value="NAD_binding_10"/>
    <property type="match status" value="1"/>
</dbReference>
<gene>
    <name evidence="2" type="ORF">EL26_00760</name>
</gene>
<dbReference type="GO" id="GO:0051287">
    <property type="term" value="F:NAD binding"/>
    <property type="evidence" value="ECO:0007669"/>
    <property type="project" value="InterPro"/>
</dbReference>
<dbReference type="OrthoDB" id="9798632at2"/>
<dbReference type="eggNOG" id="COG0702">
    <property type="taxonomic scope" value="Bacteria"/>
</dbReference>
<dbReference type="CDD" id="cd05250">
    <property type="entry name" value="CC3_like_SDR_a"/>
    <property type="match status" value="1"/>
</dbReference>
<dbReference type="Gene3D" id="3.40.50.720">
    <property type="entry name" value="NAD(P)-binding Rossmann-like Domain"/>
    <property type="match status" value="1"/>
</dbReference>
<evidence type="ECO:0000313" key="2">
    <source>
        <dbReference type="EMBL" id="KEO85123.1"/>
    </source>
</evidence>
<keyword evidence="3" id="KW-1185">Reference proteome</keyword>
<accession>A0A074LYN3</accession>
<comment type="caution">
    <text evidence="2">The sequence shown here is derived from an EMBL/GenBank/DDBJ whole genome shotgun (WGS) entry which is preliminary data.</text>
</comment>
<dbReference type="EMBL" id="JMIR01000001">
    <property type="protein sequence ID" value="KEO85123.1"/>
    <property type="molecule type" value="Genomic_DNA"/>
</dbReference>
<dbReference type="GO" id="GO:0016620">
    <property type="term" value="F:oxidoreductase activity, acting on the aldehyde or oxo group of donors, NAD or NADP as acceptor"/>
    <property type="evidence" value="ECO:0007669"/>
    <property type="project" value="InterPro"/>
</dbReference>
<proteinExistence type="predicted"/>
<dbReference type="InterPro" id="IPR036291">
    <property type="entry name" value="NAD(P)-bd_dom_sf"/>
</dbReference>
<dbReference type="STRING" id="1157490.EL26_00760"/>
<evidence type="ECO:0000313" key="3">
    <source>
        <dbReference type="Proteomes" id="UP000027931"/>
    </source>
</evidence>
<dbReference type="SMART" id="SM00859">
    <property type="entry name" value="Semialdhyde_dh"/>
    <property type="match status" value="1"/>
</dbReference>
<dbReference type="AlphaFoldDB" id="A0A074LYN3"/>
<dbReference type="InterPro" id="IPR016040">
    <property type="entry name" value="NAD(P)-bd_dom"/>
</dbReference>
<dbReference type="Proteomes" id="UP000027931">
    <property type="component" value="Unassembled WGS sequence"/>
</dbReference>
<dbReference type="SUPFAM" id="SSF51735">
    <property type="entry name" value="NAD(P)-binding Rossmann-fold domains"/>
    <property type="match status" value="1"/>
</dbReference>
<evidence type="ECO:0000259" key="1">
    <source>
        <dbReference type="SMART" id="SM00859"/>
    </source>
</evidence>
<dbReference type="InterPro" id="IPR000534">
    <property type="entry name" value="Semialdehyde_DH_NAD-bd"/>
</dbReference>
<feature type="domain" description="Semialdehyde dehydrogenase NAD-binding" evidence="1">
    <location>
        <begin position="6"/>
        <end position="117"/>
    </location>
</feature>
<dbReference type="PANTHER" id="PTHR14097">
    <property type="entry name" value="OXIDOREDUCTASE HTATIP2"/>
    <property type="match status" value="1"/>
</dbReference>
<reference evidence="2 3" key="1">
    <citation type="journal article" date="2013" name="Int. J. Syst. Evol. Microbiol.">
        <title>Tumebacillus flagellatus sp. nov., an alpha-amylase/pullulanase-producing bacterium isolated from cassava wastewater.</title>
        <authorList>
            <person name="Wang Q."/>
            <person name="Xie N."/>
            <person name="Qin Y."/>
            <person name="Shen N."/>
            <person name="Zhu J."/>
            <person name="Mi H."/>
            <person name="Huang R."/>
        </authorList>
    </citation>
    <scope>NUCLEOTIDE SEQUENCE [LARGE SCALE GENOMIC DNA]</scope>
    <source>
        <strain evidence="2 3">GST4</strain>
    </source>
</reference>
<dbReference type="PANTHER" id="PTHR14097:SF7">
    <property type="entry name" value="OXIDOREDUCTASE HTATIP2"/>
    <property type="match status" value="1"/>
</dbReference>
<name>A0A074LYN3_9BACL</name>
<protein>
    <recommendedName>
        <fullName evidence="1">Semialdehyde dehydrogenase NAD-binding domain-containing protein</fullName>
    </recommendedName>
</protein>